<reference evidence="14" key="3">
    <citation type="submission" date="2025-09" db="UniProtKB">
        <authorList>
            <consortium name="Ensembl"/>
        </authorList>
    </citation>
    <scope>IDENTIFICATION</scope>
    <source>
        <strain evidence="14">breed Abyssinian</strain>
    </source>
</reference>
<dbReference type="GeneTree" id="ENSGT00390000017856"/>
<evidence type="ECO:0000256" key="9">
    <source>
        <dbReference type="ARBA" id="ARBA00041593"/>
    </source>
</evidence>
<dbReference type="PRINTS" id="PR00452">
    <property type="entry name" value="SH3DOMAIN"/>
</dbReference>
<accession>A0ABI7Y5G1</accession>
<reference evidence="14" key="2">
    <citation type="submission" date="2025-08" db="UniProtKB">
        <authorList>
            <consortium name="Ensembl"/>
        </authorList>
    </citation>
    <scope>IDENTIFICATION</scope>
    <source>
        <strain evidence="14">breed Abyssinian</strain>
    </source>
</reference>
<evidence type="ECO:0000256" key="4">
    <source>
        <dbReference type="ARBA" id="ARBA00022490"/>
    </source>
</evidence>
<dbReference type="PROSITE" id="PS50003">
    <property type="entry name" value="PH_DOMAIN"/>
    <property type="match status" value="1"/>
</dbReference>
<evidence type="ECO:0000313" key="15">
    <source>
        <dbReference type="Proteomes" id="UP000823872"/>
    </source>
</evidence>
<dbReference type="Proteomes" id="UP000823872">
    <property type="component" value="Chromosome A2"/>
</dbReference>
<keyword evidence="15" id="KW-1185">Reference proteome</keyword>
<evidence type="ECO:0000256" key="6">
    <source>
        <dbReference type="ARBA" id="ARBA00022936"/>
    </source>
</evidence>
<dbReference type="PANTHER" id="PTHR15129:SF2">
    <property type="entry name" value="SRC KINASE-ASSOCIATED PHOSPHOPROTEIN 2"/>
    <property type="match status" value="1"/>
</dbReference>
<feature type="region of interest" description="Disordered" evidence="11">
    <location>
        <begin position="1"/>
        <end position="132"/>
    </location>
</feature>
<evidence type="ECO:0000256" key="2">
    <source>
        <dbReference type="ARBA" id="ARBA00005864"/>
    </source>
</evidence>
<comment type="similarity">
    <text evidence="2">Belongs to the SKAP family.</text>
</comment>
<keyword evidence="5" id="KW-0597">Phosphoprotein</keyword>
<dbReference type="InterPro" id="IPR001452">
    <property type="entry name" value="SH3_domain"/>
</dbReference>
<evidence type="ECO:0000256" key="8">
    <source>
        <dbReference type="ARBA" id="ARBA00039671"/>
    </source>
</evidence>
<dbReference type="SMART" id="SM00233">
    <property type="entry name" value="PH"/>
    <property type="match status" value="1"/>
</dbReference>
<dbReference type="SUPFAM" id="SSF50729">
    <property type="entry name" value="PH domain-like"/>
    <property type="match status" value="1"/>
</dbReference>
<proteinExistence type="inferred from homology"/>
<dbReference type="CDD" id="cd13381">
    <property type="entry name" value="PH_Skap-hom_Skap2"/>
    <property type="match status" value="1"/>
</dbReference>
<feature type="domain" description="SH3" evidence="12">
    <location>
        <begin position="397"/>
        <end position="458"/>
    </location>
</feature>
<dbReference type="Gene3D" id="2.30.30.40">
    <property type="entry name" value="SH3 Domains"/>
    <property type="match status" value="1"/>
</dbReference>
<feature type="compositionally biased region" description="Acidic residues" evidence="11">
    <location>
        <begin position="356"/>
        <end position="371"/>
    </location>
</feature>
<dbReference type="Pfam" id="PF00018">
    <property type="entry name" value="SH3_1"/>
    <property type="match status" value="1"/>
</dbReference>
<feature type="compositionally biased region" description="Low complexity" evidence="11">
    <location>
        <begin position="59"/>
        <end position="70"/>
    </location>
</feature>
<evidence type="ECO:0000256" key="5">
    <source>
        <dbReference type="ARBA" id="ARBA00022553"/>
    </source>
</evidence>
<feature type="domain" description="PH" evidence="13">
    <location>
        <begin position="221"/>
        <end position="324"/>
    </location>
</feature>
<evidence type="ECO:0000256" key="3">
    <source>
        <dbReference type="ARBA" id="ARBA00022443"/>
    </source>
</evidence>
<dbReference type="Gene3D" id="2.30.29.30">
    <property type="entry name" value="Pleckstrin-homology domain (PH domain)/Phosphotyrosine-binding domain (PTB)"/>
    <property type="match status" value="1"/>
</dbReference>
<keyword evidence="3 10" id="KW-0728">SH3 domain</keyword>
<protein>
    <recommendedName>
        <fullName evidence="8">Src kinase-associated phosphoprotein 2</fullName>
    </recommendedName>
    <alternativeName>
        <fullName evidence="9">Src family-associated phosphoprotein 2</fullName>
    </alternativeName>
</protein>
<comment type="function">
    <text evidence="7">May be involved in B-cell and macrophage adhesion processes. In B-cells, may act by coupling the B-cell receptor (BCR) to integrin activation. May play a role in src signaling pathway.</text>
</comment>
<dbReference type="CDD" id="cd12045">
    <property type="entry name" value="SH3_SKAP2"/>
    <property type="match status" value="1"/>
</dbReference>
<dbReference type="InterPro" id="IPR037781">
    <property type="entry name" value="SKAP_fam"/>
</dbReference>
<organism evidence="14 15">
    <name type="scientific">Felis catus</name>
    <name type="common">Cat</name>
    <name type="synonym">Felis silvestris catus</name>
    <dbReference type="NCBI Taxonomy" id="9685"/>
    <lineage>
        <taxon>Eukaryota</taxon>
        <taxon>Metazoa</taxon>
        <taxon>Chordata</taxon>
        <taxon>Craniata</taxon>
        <taxon>Vertebrata</taxon>
        <taxon>Euteleostomi</taxon>
        <taxon>Mammalia</taxon>
        <taxon>Eutheria</taxon>
        <taxon>Laurasiatheria</taxon>
        <taxon>Carnivora</taxon>
        <taxon>Feliformia</taxon>
        <taxon>Felidae</taxon>
        <taxon>Felinae</taxon>
        <taxon>Felis</taxon>
    </lineage>
</organism>
<evidence type="ECO:0000313" key="14">
    <source>
        <dbReference type="Ensembl" id="ENSFCTP00005029864.1"/>
    </source>
</evidence>
<dbReference type="InterPro" id="IPR036028">
    <property type="entry name" value="SH3-like_dom_sf"/>
</dbReference>
<feature type="region of interest" description="Disordered" evidence="11">
    <location>
        <begin position="171"/>
        <end position="193"/>
    </location>
</feature>
<reference evidence="14 15" key="1">
    <citation type="submission" date="2021-02" db="EMBL/GenBank/DDBJ databases">
        <title>Safari Cat Assemblies.</title>
        <authorList>
            <person name="Bredemeyer K.R."/>
            <person name="Murphy W.J."/>
        </authorList>
    </citation>
    <scope>NUCLEOTIDE SEQUENCE [LARGE SCALE GENOMIC DNA]</scope>
</reference>
<feature type="compositionally biased region" description="Basic and acidic residues" evidence="11">
    <location>
        <begin position="338"/>
        <end position="347"/>
    </location>
</feature>
<evidence type="ECO:0000256" key="11">
    <source>
        <dbReference type="SAM" id="MobiDB-lite"/>
    </source>
</evidence>
<dbReference type="Pfam" id="PF00169">
    <property type="entry name" value="PH"/>
    <property type="match status" value="1"/>
</dbReference>
<dbReference type="PROSITE" id="PS50002">
    <property type="entry name" value="SH3"/>
    <property type="match status" value="1"/>
</dbReference>
<gene>
    <name evidence="14" type="primary">SKAP2</name>
</gene>
<evidence type="ECO:0000259" key="12">
    <source>
        <dbReference type="PROSITE" id="PS50002"/>
    </source>
</evidence>
<evidence type="ECO:0000259" key="13">
    <source>
        <dbReference type="PROSITE" id="PS50003"/>
    </source>
</evidence>
<dbReference type="PANTHER" id="PTHR15129">
    <property type="entry name" value="SRC-ASSOCIATED ADAPTOR PROTEIN"/>
    <property type="match status" value="1"/>
</dbReference>
<name>A0ABI7Y5G1_FELCA</name>
<dbReference type="Ensembl" id="ENSFCTT00005042031.1">
    <property type="protein sequence ID" value="ENSFCTP00005029864.1"/>
    <property type="gene ID" value="ENSFCTG00005014529.1"/>
</dbReference>
<evidence type="ECO:0000256" key="1">
    <source>
        <dbReference type="ARBA" id="ARBA00004496"/>
    </source>
</evidence>
<evidence type="ECO:0000256" key="7">
    <source>
        <dbReference type="ARBA" id="ARBA00037321"/>
    </source>
</evidence>
<feature type="region of interest" description="Disordered" evidence="11">
    <location>
        <begin position="332"/>
        <end position="393"/>
    </location>
</feature>
<dbReference type="Gene3D" id="6.10.250.220">
    <property type="match status" value="1"/>
</dbReference>
<keyword evidence="6" id="KW-0075">B-cell activation</keyword>
<dbReference type="InterPro" id="IPR001849">
    <property type="entry name" value="PH_domain"/>
</dbReference>
<dbReference type="SMART" id="SM00326">
    <property type="entry name" value="SH3"/>
    <property type="match status" value="1"/>
</dbReference>
<sequence>LPPAFSLRILRQTPPLPSRPARAPRGAGRKPLPGPSRVCGRRGPSGPAGSEPSVGRGTSPAAAKSPALSPGTAGPRVPSFFPRQPRLASRCSRKWPERRLAASNASDGSLPSPGEETEAQKGASSNSDVETFVADTLRGENLSKKAKEKRESLIKKIKDVKSIYLQEFQDKGDAEDGEEYDDPFAGPPDTISLASERYDKDDEAHSEGNQFPPIAAQDLPFVLKAGYLEKRRKDHSFLGFEWQKRWCALSKTVFYYYGSDKDKQQKGEFAIDGYNVRMNNTLRKDAKKDCCFEISAPDKRIYQFTAASPKDAEQWVQQLKFVLRDMGSDVIPEDNDERGELYDDVDHPLPTSSQPPDDEIYEELPEEEEDSAPANVEDQRKTSQDSALPATGDKSTDYANFYQGLWDCTGALSDELSFKRGDVIYILSKEYNRYGWWVGEMKGAIGLVPKAYIMEMYDI</sequence>
<comment type="subcellular location">
    <subcellularLocation>
        <location evidence="1">Cytoplasm</location>
    </subcellularLocation>
</comment>
<dbReference type="InterPro" id="IPR011993">
    <property type="entry name" value="PH-like_dom_sf"/>
</dbReference>
<keyword evidence="4" id="KW-0963">Cytoplasm</keyword>
<dbReference type="SUPFAM" id="SSF50044">
    <property type="entry name" value="SH3-domain"/>
    <property type="match status" value="1"/>
</dbReference>
<evidence type="ECO:0000256" key="10">
    <source>
        <dbReference type="PROSITE-ProRule" id="PRU00192"/>
    </source>
</evidence>
<feature type="compositionally biased region" description="Low complexity" evidence="11">
    <location>
        <begin position="19"/>
        <end position="31"/>
    </location>
</feature>